<dbReference type="Gramene" id="OBART03G36140.1">
    <property type="protein sequence ID" value="OBART03G36140.1"/>
    <property type="gene ID" value="OBART03G36140"/>
</dbReference>
<feature type="compositionally biased region" description="Pro residues" evidence="1">
    <location>
        <begin position="156"/>
        <end position="170"/>
    </location>
</feature>
<organism evidence="2">
    <name type="scientific">Oryza barthii</name>
    <dbReference type="NCBI Taxonomy" id="65489"/>
    <lineage>
        <taxon>Eukaryota</taxon>
        <taxon>Viridiplantae</taxon>
        <taxon>Streptophyta</taxon>
        <taxon>Embryophyta</taxon>
        <taxon>Tracheophyta</taxon>
        <taxon>Spermatophyta</taxon>
        <taxon>Magnoliopsida</taxon>
        <taxon>Liliopsida</taxon>
        <taxon>Poales</taxon>
        <taxon>Poaceae</taxon>
        <taxon>BOP clade</taxon>
        <taxon>Oryzoideae</taxon>
        <taxon>Oryzeae</taxon>
        <taxon>Oryzinae</taxon>
        <taxon>Oryza</taxon>
    </lineage>
</organism>
<sequence>MALLGKTSCKAAVFLAALVAKRKWRVSRYKDETQKCAWATAKRSATKEAPANTTILICAAARYEALIRQSRRVSVSDTRSDTDTYRTRPDTCPGHIGIYLDFKINKIIPDTFPIRSDTVPIRLTLIFRRYQNPRARGEHIHPACVASQLSLSPLFPNAPAPPPPHQPLPPTGCTGAATLLSTSDAGPTLSPPTPLTRSSAVAAAGLPRQPSPPPSYAGAAHWAAPRRLLL</sequence>
<evidence type="ECO:0000256" key="1">
    <source>
        <dbReference type="SAM" id="MobiDB-lite"/>
    </source>
</evidence>
<dbReference type="PaxDb" id="65489-OBART03G36140.1"/>
<accession>A0A0D3FPR2</accession>
<dbReference type="Proteomes" id="UP000026960">
    <property type="component" value="Chromosome 3"/>
</dbReference>
<reference evidence="2" key="2">
    <citation type="submission" date="2015-03" db="UniProtKB">
        <authorList>
            <consortium name="EnsemblPlants"/>
        </authorList>
    </citation>
    <scope>IDENTIFICATION</scope>
</reference>
<reference evidence="2" key="1">
    <citation type="journal article" date="2009" name="Rice">
        <title>De Novo Next Generation Sequencing of Plant Genomes.</title>
        <authorList>
            <person name="Rounsley S."/>
            <person name="Marri P.R."/>
            <person name="Yu Y."/>
            <person name="He R."/>
            <person name="Sisneros N."/>
            <person name="Goicoechea J.L."/>
            <person name="Lee S.J."/>
            <person name="Angelova A."/>
            <person name="Kudrna D."/>
            <person name="Luo M."/>
            <person name="Affourtit J."/>
            <person name="Desany B."/>
            <person name="Knight J."/>
            <person name="Niazi F."/>
            <person name="Egholm M."/>
            <person name="Wing R.A."/>
        </authorList>
    </citation>
    <scope>NUCLEOTIDE SEQUENCE [LARGE SCALE GENOMIC DNA]</scope>
    <source>
        <strain evidence="2">cv. IRGC 105608</strain>
    </source>
</reference>
<evidence type="ECO:0000313" key="2">
    <source>
        <dbReference type="EnsemblPlants" id="OBART03G36140.1"/>
    </source>
</evidence>
<proteinExistence type="predicted"/>
<protein>
    <submittedName>
        <fullName evidence="2">Uncharacterized protein</fullName>
    </submittedName>
</protein>
<dbReference type="HOGENOM" id="CLU_1206404_0_0_1"/>
<name>A0A0D3FPR2_9ORYZ</name>
<feature type="region of interest" description="Disordered" evidence="1">
    <location>
        <begin position="155"/>
        <end position="219"/>
    </location>
</feature>
<dbReference type="EnsemblPlants" id="OBART03G36140.1">
    <property type="protein sequence ID" value="OBART03G36140.1"/>
    <property type="gene ID" value="OBART03G36140"/>
</dbReference>
<evidence type="ECO:0000313" key="3">
    <source>
        <dbReference type="Proteomes" id="UP000026960"/>
    </source>
</evidence>
<keyword evidence="3" id="KW-1185">Reference proteome</keyword>
<dbReference type="AlphaFoldDB" id="A0A0D3FPR2"/>